<dbReference type="NCBIfam" id="TIGR00052">
    <property type="entry name" value="nudix-type nucleoside diphosphatase, YffH/AdpP family"/>
    <property type="match status" value="1"/>
</dbReference>
<gene>
    <name evidence="10" type="ORF">JI748_16090</name>
</gene>
<comment type="subunit">
    <text evidence="4">Homodimer.</text>
</comment>
<sequence>MNERAKIISKQVLAKSWGSLTSYTMDYRRQDGTVQRLKREAYDHGSAAAILLYDPDRKTVLLVRQFRFAVMLNGDHADMLEVCAGMLDGDDPKTCAIREATEESGHAPTDLRHVCDVYVSPGSVTEKVSLFIGHYHASTRQHEGGGLADEGEDIEVVELPLAEALAMIGDGRIMDAKTVLLLQHLALTA</sequence>
<dbReference type="EMBL" id="CP068046">
    <property type="protein sequence ID" value="QQR39223.1"/>
    <property type="molecule type" value="Genomic_DNA"/>
</dbReference>
<evidence type="ECO:0000313" key="10">
    <source>
        <dbReference type="EMBL" id="QQR39223.1"/>
    </source>
</evidence>
<keyword evidence="11" id="KW-1185">Reference proteome</keyword>
<evidence type="ECO:0000259" key="9">
    <source>
        <dbReference type="PROSITE" id="PS51462"/>
    </source>
</evidence>
<keyword evidence="6" id="KW-0378">Hydrolase</keyword>
<evidence type="ECO:0000313" key="11">
    <source>
        <dbReference type="Proteomes" id="UP000595857"/>
    </source>
</evidence>
<proteinExistence type="inferred from homology"/>
<dbReference type="PANTHER" id="PTHR11839">
    <property type="entry name" value="UDP/ADP-SUGAR PYROPHOSPHATASE"/>
    <property type="match status" value="1"/>
</dbReference>
<dbReference type="InterPro" id="IPR015797">
    <property type="entry name" value="NUDIX_hydrolase-like_dom_sf"/>
</dbReference>
<dbReference type="Proteomes" id="UP000595857">
    <property type="component" value="Chromosome"/>
</dbReference>
<organism evidence="10 11">
    <name type="scientific">Devosia rhizoryzae</name>
    <dbReference type="NCBI Taxonomy" id="2774137"/>
    <lineage>
        <taxon>Bacteria</taxon>
        <taxon>Pseudomonadati</taxon>
        <taxon>Pseudomonadota</taxon>
        <taxon>Alphaproteobacteria</taxon>
        <taxon>Hyphomicrobiales</taxon>
        <taxon>Devosiaceae</taxon>
        <taxon>Devosia</taxon>
    </lineage>
</organism>
<evidence type="ECO:0000256" key="5">
    <source>
        <dbReference type="ARBA" id="ARBA00016377"/>
    </source>
</evidence>
<dbReference type="RefSeq" id="WP_201633028.1">
    <property type="nucleotide sequence ID" value="NZ_CP068046.1"/>
</dbReference>
<dbReference type="Gene3D" id="3.90.79.10">
    <property type="entry name" value="Nucleoside Triphosphate Pyrophosphohydrolase"/>
    <property type="match status" value="1"/>
</dbReference>
<evidence type="ECO:0000256" key="8">
    <source>
        <dbReference type="ARBA" id="ARBA00032272"/>
    </source>
</evidence>
<accession>A0ABX7C622</accession>
<comment type="similarity">
    <text evidence="3">Belongs to the Nudix hydrolase family. NudK subfamily.</text>
</comment>
<protein>
    <recommendedName>
        <fullName evidence="5">GDP-mannose pyrophosphatase</fullName>
    </recommendedName>
    <alternativeName>
        <fullName evidence="7">GDP-mannose hydrolase</fullName>
    </alternativeName>
    <alternativeName>
        <fullName evidence="8">GDPMK</fullName>
    </alternativeName>
</protein>
<feature type="domain" description="Nudix hydrolase" evidence="9">
    <location>
        <begin position="43"/>
        <end position="181"/>
    </location>
</feature>
<dbReference type="CDD" id="cd24157">
    <property type="entry name" value="NUDIX_GDPMK"/>
    <property type="match status" value="1"/>
</dbReference>
<dbReference type="SUPFAM" id="SSF55811">
    <property type="entry name" value="Nudix"/>
    <property type="match status" value="1"/>
</dbReference>
<evidence type="ECO:0000256" key="3">
    <source>
        <dbReference type="ARBA" id="ARBA00007275"/>
    </source>
</evidence>
<comment type="cofactor">
    <cofactor evidence="2">
        <name>Mg(2+)</name>
        <dbReference type="ChEBI" id="CHEBI:18420"/>
    </cofactor>
</comment>
<evidence type="ECO:0000256" key="4">
    <source>
        <dbReference type="ARBA" id="ARBA00011738"/>
    </source>
</evidence>
<dbReference type="InterPro" id="IPR004385">
    <property type="entry name" value="NDP_pyrophosphatase"/>
</dbReference>
<reference evidence="10 11" key="1">
    <citation type="submission" date="2021-01" db="EMBL/GenBank/DDBJ databases">
        <title>Genome seq and assembly of Devosia sp. LEGU1.</title>
        <authorList>
            <person name="Chhetri G."/>
        </authorList>
    </citation>
    <scope>NUCLEOTIDE SEQUENCE [LARGE SCALE GENOMIC DNA]</scope>
    <source>
        <strain evidence="10 11">LEGU1</strain>
    </source>
</reference>
<evidence type="ECO:0000256" key="7">
    <source>
        <dbReference type="ARBA" id="ARBA00032162"/>
    </source>
</evidence>
<comment type="catalytic activity">
    <reaction evidence="1">
        <text>GDP-alpha-D-mannose + H2O = alpha-D-mannose 1-phosphate + GMP + 2 H(+)</text>
        <dbReference type="Rhea" id="RHEA:27978"/>
        <dbReference type="ChEBI" id="CHEBI:15377"/>
        <dbReference type="ChEBI" id="CHEBI:15378"/>
        <dbReference type="ChEBI" id="CHEBI:57527"/>
        <dbReference type="ChEBI" id="CHEBI:58115"/>
        <dbReference type="ChEBI" id="CHEBI:58409"/>
    </reaction>
</comment>
<dbReference type="PANTHER" id="PTHR11839:SF18">
    <property type="entry name" value="NUDIX HYDROLASE DOMAIN-CONTAINING PROTEIN"/>
    <property type="match status" value="1"/>
</dbReference>
<name>A0ABX7C622_9HYPH</name>
<dbReference type="InterPro" id="IPR000086">
    <property type="entry name" value="NUDIX_hydrolase_dom"/>
</dbReference>
<dbReference type="PROSITE" id="PS51462">
    <property type="entry name" value="NUDIX"/>
    <property type="match status" value="1"/>
</dbReference>
<dbReference type="Pfam" id="PF00293">
    <property type="entry name" value="NUDIX"/>
    <property type="match status" value="1"/>
</dbReference>
<evidence type="ECO:0000256" key="2">
    <source>
        <dbReference type="ARBA" id="ARBA00001946"/>
    </source>
</evidence>
<evidence type="ECO:0000256" key="1">
    <source>
        <dbReference type="ARBA" id="ARBA00000847"/>
    </source>
</evidence>
<evidence type="ECO:0000256" key="6">
    <source>
        <dbReference type="ARBA" id="ARBA00022801"/>
    </source>
</evidence>